<dbReference type="PATRIC" id="fig|1457173.3.peg.1331"/>
<organism evidence="1 2">
    <name type="scientific">Comamonas aquatica DA1877</name>
    <dbReference type="NCBI Taxonomy" id="1457173"/>
    <lineage>
        <taxon>Bacteria</taxon>
        <taxon>Pseudomonadati</taxon>
        <taxon>Pseudomonadota</taxon>
        <taxon>Betaproteobacteria</taxon>
        <taxon>Burkholderiales</taxon>
        <taxon>Comamonadaceae</taxon>
        <taxon>Comamonas</taxon>
    </lineage>
</organism>
<gene>
    <name evidence="1" type="ORF">AX13_15375</name>
</gene>
<dbReference type="STRING" id="225991.MA05_03955"/>
<dbReference type="Proteomes" id="UP000020766">
    <property type="component" value="Unassembled WGS sequence"/>
</dbReference>
<proteinExistence type="predicted"/>
<protein>
    <recommendedName>
        <fullName evidence="3">DUF2789 domain-containing protein</fullName>
    </recommendedName>
</protein>
<sequence length="92" mass="10478">MEDAMTTLTPGESQPGFTELFAQLGLPNDEASIQQFIRQHHPLADDLQLHDAPFWTPQQAQMLKEKIRCDDDWAIVVDQLSLALRKAPELHK</sequence>
<keyword evidence="2" id="KW-1185">Reference proteome</keyword>
<dbReference type="Pfam" id="PF10982">
    <property type="entry name" value="DUF2789"/>
    <property type="match status" value="1"/>
</dbReference>
<dbReference type="InterPro" id="IPR038086">
    <property type="entry name" value="DUF2789_sf"/>
</dbReference>
<reference evidence="1 2" key="1">
    <citation type="submission" date="2014-01" db="EMBL/GenBank/DDBJ databases">
        <title>Interspecies Systems Biology Uncovers Metabolites Affecting C. elegans Gene Expression and Life History Traits.</title>
        <authorList>
            <person name="Watson E."/>
            <person name="Macneil L.T."/>
            <person name="Ritter A.D."/>
            <person name="Yilmaz L.S."/>
            <person name="Rosebrock A.P."/>
            <person name="Caudy A.A."/>
            <person name="Walhout A.J."/>
        </authorList>
    </citation>
    <scope>NUCLEOTIDE SEQUENCE [LARGE SCALE GENOMIC DNA]</scope>
    <source>
        <strain evidence="1 2">DA1877</strain>
    </source>
</reference>
<accession>A0A014P3C0</accession>
<dbReference type="EMBL" id="JBOK01000006">
    <property type="protein sequence ID" value="EXU80640.1"/>
    <property type="molecule type" value="Genomic_DNA"/>
</dbReference>
<dbReference type="AlphaFoldDB" id="A0A014P3C0"/>
<comment type="caution">
    <text evidence="1">The sequence shown here is derived from an EMBL/GenBank/DDBJ whole genome shotgun (WGS) entry which is preliminary data.</text>
</comment>
<evidence type="ECO:0008006" key="3">
    <source>
        <dbReference type="Google" id="ProtNLM"/>
    </source>
</evidence>
<dbReference type="InterPro" id="IPR021250">
    <property type="entry name" value="DUF2789"/>
</dbReference>
<dbReference type="Gene3D" id="1.10.10.1130">
    <property type="entry name" value="Uncharacterised protein PF10982, DUF2789"/>
    <property type="match status" value="1"/>
</dbReference>
<evidence type="ECO:0000313" key="1">
    <source>
        <dbReference type="EMBL" id="EXU80640.1"/>
    </source>
</evidence>
<name>A0A014P3C0_9BURK</name>
<evidence type="ECO:0000313" key="2">
    <source>
        <dbReference type="Proteomes" id="UP000020766"/>
    </source>
</evidence>